<feature type="domain" description="Transposase-associated" evidence="1">
    <location>
        <begin position="3"/>
        <end position="73"/>
    </location>
</feature>
<dbReference type="EMBL" id="BTGU01000011">
    <property type="protein sequence ID" value="GMN40323.1"/>
    <property type="molecule type" value="Genomic_DNA"/>
</dbReference>
<comment type="caution">
    <text evidence="2">The sequence shown here is derived from an EMBL/GenBank/DDBJ whole genome shotgun (WGS) entry which is preliminary data.</text>
</comment>
<accession>A0AA87ZQ55</accession>
<organism evidence="2 3">
    <name type="scientific">Ficus carica</name>
    <name type="common">Common fig</name>
    <dbReference type="NCBI Taxonomy" id="3494"/>
    <lineage>
        <taxon>Eukaryota</taxon>
        <taxon>Viridiplantae</taxon>
        <taxon>Streptophyta</taxon>
        <taxon>Embryophyta</taxon>
        <taxon>Tracheophyta</taxon>
        <taxon>Spermatophyta</taxon>
        <taxon>Magnoliopsida</taxon>
        <taxon>eudicotyledons</taxon>
        <taxon>Gunneridae</taxon>
        <taxon>Pentapetalae</taxon>
        <taxon>rosids</taxon>
        <taxon>fabids</taxon>
        <taxon>Rosales</taxon>
        <taxon>Moraceae</taxon>
        <taxon>Ficeae</taxon>
        <taxon>Ficus</taxon>
    </lineage>
</organism>
<protein>
    <recommendedName>
        <fullName evidence="1">Transposase-associated domain-containing protein</fullName>
    </recommendedName>
</protein>
<evidence type="ECO:0000313" key="2">
    <source>
        <dbReference type="EMBL" id="GMN40323.1"/>
    </source>
</evidence>
<sequence>MDRKWMWFDRLSKTYEDGVEEFLSFAKTHIQDDKIPYPYQICGNHRSHSIDDVRGHLHAYGIICSYHTTTKDGINNGDDTTVSQNHRVNGVNGGLHDGSLEPSCKHDCRVNLRYTTVPWNRRVN</sequence>
<proteinExistence type="predicted"/>
<gene>
    <name evidence="2" type="ORF">TIFTF001_009546</name>
</gene>
<keyword evidence="3" id="KW-1185">Reference proteome</keyword>
<dbReference type="Pfam" id="PF13963">
    <property type="entry name" value="Transpos_assoc"/>
    <property type="match status" value="1"/>
</dbReference>
<reference evidence="2" key="1">
    <citation type="submission" date="2023-07" db="EMBL/GenBank/DDBJ databases">
        <title>draft genome sequence of fig (Ficus carica).</title>
        <authorList>
            <person name="Takahashi T."/>
            <person name="Nishimura K."/>
        </authorList>
    </citation>
    <scope>NUCLEOTIDE SEQUENCE</scope>
</reference>
<dbReference type="InterPro" id="IPR029480">
    <property type="entry name" value="Transpos_assoc"/>
</dbReference>
<dbReference type="Proteomes" id="UP001187192">
    <property type="component" value="Unassembled WGS sequence"/>
</dbReference>
<evidence type="ECO:0000313" key="3">
    <source>
        <dbReference type="Proteomes" id="UP001187192"/>
    </source>
</evidence>
<name>A0AA87ZQ55_FICCA</name>
<dbReference type="AlphaFoldDB" id="A0AA87ZQ55"/>
<evidence type="ECO:0000259" key="1">
    <source>
        <dbReference type="Pfam" id="PF13963"/>
    </source>
</evidence>